<proteinExistence type="predicted"/>
<comment type="caution">
    <text evidence="2">The sequence shown here is derived from an EMBL/GenBank/DDBJ whole genome shotgun (WGS) entry which is preliminary data.</text>
</comment>
<evidence type="ECO:0000313" key="3">
    <source>
        <dbReference type="Proteomes" id="UP001430360"/>
    </source>
</evidence>
<protein>
    <submittedName>
        <fullName evidence="2">Uncharacterized protein</fullName>
    </submittedName>
</protein>
<keyword evidence="3" id="KW-1185">Reference proteome</keyword>
<evidence type="ECO:0000256" key="1">
    <source>
        <dbReference type="SAM" id="MobiDB-lite"/>
    </source>
</evidence>
<reference evidence="2" key="2">
    <citation type="journal article" date="2022" name="Syst. Appl. Microbiol.">
        <title>Physiological and genomic characterisation of Luteimonas fraxinea sp. nov., a bacterial species associated with trees tolerant to ash dieback.</title>
        <authorList>
            <person name="Ulrich K."/>
            <person name="Becker R."/>
            <person name="Behrendt U."/>
            <person name="Kube M."/>
            <person name="Schneck V."/>
            <person name="Ulrich A."/>
        </authorList>
    </citation>
    <scope>NUCLEOTIDE SEQUENCE</scope>
    <source>
        <strain evidence="2">A1P009</strain>
    </source>
</reference>
<accession>A0ABS8UDW3</accession>
<dbReference type="Proteomes" id="UP001430360">
    <property type="component" value="Unassembled WGS sequence"/>
</dbReference>
<sequence length="88" mass="9735">MAKFEVVLTATALTECNVRLRAEDIDEAIKAFSTKGPKRIKKSSWIIEPQALLRDVVVISPDQGRSEHDYPSAAPYDQLTFDLDGGEA</sequence>
<evidence type="ECO:0000313" key="2">
    <source>
        <dbReference type="EMBL" id="MCD9096700.1"/>
    </source>
</evidence>
<dbReference type="EMBL" id="JAJQKU010000002">
    <property type="protein sequence ID" value="MCD9096700.1"/>
    <property type="molecule type" value="Genomic_DNA"/>
</dbReference>
<organism evidence="2 3">
    <name type="scientific">Luteimonas fraxinea</name>
    <dbReference type="NCBI Taxonomy" id="2901869"/>
    <lineage>
        <taxon>Bacteria</taxon>
        <taxon>Pseudomonadati</taxon>
        <taxon>Pseudomonadota</taxon>
        <taxon>Gammaproteobacteria</taxon>
        <taxon>Lysobacterales</taxon>
        <taxon>Lysobacteraceae</taxon>
        <taxon>Luteimonas</taxon>
    </lineage>
</organism>
<reference evidence="2" key="1">
    <citation type="submission" date="2021-12" db="EMBL/GenBank/DDBJ databases">
        <authorList>
            <person name="Ulrich A."/>
        </authorList>
    </citation>
    <scope>NUCLEOTIDE SEQUENCE</scope>
    <source>
        <strain evidence="2">A1P009</strain>
    </source>
</reference>
<name>A0ABS8UDW3_9GAMM</name>
<feature type="region of interest" description="Disordered" evidence="1">
    <location>
        <begin position="63"/>
        <end position="88"/>
    </location>
</feature>
<dbReference type="RefSeq" id="WP_232135559.1">
    <property type="nucleotide sequence ID" value="NZ_JAJQKU010000002.1"/>
</dbReference>
<gene>
    <name evidence="2" type="ORF">LTT95_07060</name>
</gene>